<dbReference type="InterPro" id="IPR019060">
    <property type="entry name" value="DUF2382"/>
</dbReference>
<organism evidence="3 4">
    <name type="scientific">Derxia gummosa DSM 723</name>
    <dbReference type="NCBI Taxonomy" id="1121388"/>
    <lineage>
        <taxon>Bacteria</taxon>
        <taxon>Pseudomonadati</taxon>
        <taxon>Pseudomonadota</taxon>
        <taxon>Betaproteobacteria</taxon>
        <taxon>Burkholderiales</taxon>
        <taxon>Alcaligenaceae</taxon>
        <taxon>Derxia</taxon>
    </lineage>
</organism>
<name>A0A8B6XCE3_9BURK</name>
<proteinExistence type="predicted"/>
<feature type="region of interest" description="Disordered" evidence="1">
    <location>
        <begin position="185"/>
        <end position="210"/>
    </location>
</feature>
<dbReference type="Proteomes" id="UP000675920">
    <property type="component" value="Unplaced"/>
</dbReference>
<feature type="region of interest" description="Disordered" evidence="1">
    <location>
        <begin position="1"/>
        <end position="66"/>
    </location>
</feature>
<dbReference type="AlphaFoldDB" id="A0A8B6XCE3"/>
<evidence type="ECO:0000256" key="1">
    <source>
        <dbReference type="SAM" id="MobiDB-lite"/>
    </source>
</evidence>
<evidence type="ECO:0000313" key="3">
    <source>
        <dbReference type="Proteomes" id="UP000675920"/>
    </source>
</evidence>
<keyword evidence="3" id="KW-1185">Reference proteome</keyword>
<dbReference type="RefSeq" id="WP_169732512.1">
    <property type="nucleotide sequence ID" value="NZ_AXWS01000008.1"/>
</dbReference>
<protein>
    <submittedName>
        <fullName evidence="4">YsnF/AvaK domain-containing protein</fullName>
    </submittedName>
</protein>
<reference evidence="4" key="1">
    <citation type="submission" date="2025-08" db="UniProtKB">
        <authorList>
            <consortium name="RefSeq"/>
        </authorList>
    </citation>
    <scope>IDENTIFICATION</scope>
</reference>
<accession>A0A8B6XCE3</accession>
<feature type="domain" description="DUF2382" evidence="2">
    <location>
        <begin position="74"/>
        <end position="185"/>
    </location>
</feature>
<evidence type="ECO:0000313" key="4">
    <source>
        <dbReference type="RefSeq" id="WP_169732512.1"/>
    </source>
</evidence>
<dbReference type="Pfam" id="PF09557">
    <property type="entry name" value="DUF2382"/>
    <property type="match status" value="1"/>
</dbReference>
<sequence length="210" mass="23553">MDCRVPSGTDQIHDRHECGPGFPAALSGRETPVRQFGQAGERADSGMTGDSRPTESDDATAMPARDAGATVIPVLREELRLERKPVELPRGLRLHRRVTERTETVDAQLRRESPRMERHPVGRLVDEPLPGVREEDGVVIVPVYEEVLVVTRRWRLREEVRIHRDAQTVREEPCTVVLRSEHVEVERFDDSSPESAAVKGEMPSGKGDLS</sequence>
<evidence type="ECO:0000259" key="2">
    <source>
        <dbReference type="Pfam" id="PF09557"/>
    </source>
</evidence>